<dbReference type="GO" id="GO:0006364">
    <property type="term" value="P:rRNA processing"/>
    <property type="evidence" value="ECO:0007669"/>
    <property type="project" value="UniProtKB-KW"/>
</dbReference>
<feature type="compositionally biased region" description="Acidic residues" evidence="3">
    <location>
        <begin position="135"/>
        <end position="150"/>
    </location>
</feature>
<evidence type="ECO:0000313" key="5">
    <source>
        <dbReference type="Proteomes" id="UP000516437"/>
    </source>
</evidence>
<proteinExistence type="inferred from homology"/>
<gene>
    <name evidence="4" type="ORF">CJ030_MR0G005928</name>
</gene>
<name>A0A6A1UK74_9ROSI</name>
<keyword evidence="2" id="KW-0698">rRNA processing</keyword>
<organism evidence="4 5">
    <name type="scientific">Morella rubra</name>
    <name type="common">Chinese bayberry</name>
    <dbReference type="NCBI Taxonomy" id="262757"/>
    <lineage>
        <taxon>Eukaryota</taxon>
        <taxon>Viridiplantae</taxon>
        <taxon>Streptophyta</taxon>
        <taxon>Embryophyta</taxon>
        <taxon>Tracheophyta</taxon>
        <taxon>Spermatophyta</taxon>
        <taxon>Magnoliopsida</taxon>
        <taxon>eudicotyledons</taxon>
        <taxon>Gunneridae</taxon>
        <taxon>Pentapetalae</taxon>
        <taxon>rosids</taxon>
        <taxon>fabids</taxon>
        <taxon>Fagales</taxon>
        <taxon>Myricaceae</taxon>
        <taxon>Morella</taxon>
    </lineage>
</organism>
<evidence type="ECO:0000256" key="1">
    <source>
        <dbReference type="ARBA" id="ARBA00006524"/>
    </source>
</evidence>
<keyword evidence="5" id="KW-1185">Reference proteome</keyword>
<evidence type="ECO:0000256" key="2">
    <source>
        <dbReference type="ARBA" id="ARBA00022552"/>
    </source>
</evidence>
<feature type="region of interest" description="Disordered" evidence="3">
    <location>
        <begin position="120"/>
        <end position="203"/>
    </location>
</feature>
<dbReference type="Proteomes" id="UP000516437">
    <property type="component" value="Unassembled WGS sequence"/>
</dbReference>
<comment type="caution">
    <text evidence="4">The sequence shown here is derived from an EMBL/GenBank/DDBJ whole genome shotgun (WGS) entry which is preliminary data.</text>
</comment>
<dbReference type="PANTHER" id="PTHR21250">
    <property type="entry name" value="PRE-RRNA-PROCESSING PROTEIN TSR2 HOMOLOG"/>
    <property type="match status" value="1"/>
</dbReference>
<dbReference type="EMBL" id="RXIC02000114">
    <property type="protein sequence ID" value="KAB1200894.1"/>
    <property type="molecule type" value="Genomic_DNA"/>
</dbReference>
<comment type="similarity">
    <text evidence="1">Belongs to the TSR2 family.</text>
</comment>
<protein>
    <recommendedName>
        <fullName evidence="6">Pre-rRNA-processing protein TSR2</fullName>
    </recommendedName>
</protein>
<evidence type="ECO:0000313" key="4">
    <source>
        <dbReference type="EMBL" id="KAB1200894.1"/>
    </source>
</evidence>
<accession>A0A6A1UK74</accession>
<dbReference type="AlphaFoldDB" id="A0A6A1UK74"/>
<evidence type="ECO:0000256" key="3">
    <source>
        <dbReference type="SAM" id="MobiDB-lite"/>
    </source>
</evidence>
<sequence>MDGAPPRALTAEAMPVFSEGTYLILSRWSALRMAVDNEWGGRDSSQKADQLTSDIISWFTQSREPLYIDDLEALLDEAMLSLNTEAEDGSIEEVAYKLMTMHEECLEGNFQSVESLRESKQREVSVHHVRQVVNEDGDEDDDISGDDANENDNSSNMILDAPASRPNMNPVDMPVNDSIPKAATEAGDGWVEVTHKRNRGKRN</sequence>
<dbReference type="Pfam" id="PF10273">
    <property type="entry name" value="WGG"/>
    <property type="match status" value="1"/>
</dbReference>
<evidence type="ECO:0008006" key="6">
    <source>
        <dbReference type="Google" id="ProtNLM"/>
    </source>
</evidence>
<dbReference type="OrthoDB" id="263560at2759"/>
<dbReference type="InterPro" id="IPR019398">
    <property type="entry name" value="Pre-rRNA_process_TSR2"/>
</dbReference>
<reference evidence="4 5" key="1">
    <citation type="journal article" date="2019" name="Plant Biotechnol. J.">
        <title>The red bayberry genome and genetic basis of sex determination.</title>
        <authorList>
            <person name="Jia H.M."/>
            <person name="Jia H.J."/>
            <person name="Cai Q.L."/>
            <person name="Wang Y."/>
            <person name="Zhao H.B."/>
            <person name="Yang W.F."/>
            <person name="Wang G.Y."/>
            <person name="Li Y.H."/>
            <person name="Zhan D.L."/>
            <person name="Shen Y.T."/>
            <person name="Niu Q.F."/>
            <person name="Chang L."/>
            <person name="Qiu J."/>
            <person name="Zhao L."/>
            <person name="Xie H.B."/>
            <person name="Fu W.Y."/>
            <person name="Jin J."/>
            <person name="Li X.W."/>
            <person name="Jiao Y."/>
            <person name="Zhou C.C."/>
            <person name="Tu T."/>
            <person name="Chai C.Y."/>
            <person name="Gao J.L."/>
            <person name="Fan L.J."/>
            <person name="van de Weg E."/>
            <person name="Wang J.Y."/>
            <person name="Gao Z.S."/>
        </authorList>
    </citation>
    <scope>NUCLEOTIDE SEQUENCE [LARGE SCALE GENOMIC DNA]</scope>
    <source>
        <tissue evidence="4">Leaves</tissue>
    </source>
</reference>